<name>A0A402A0W0_9CHLR</name>
<keyword evidence="2" id="KW-1185">Reference proteome</keyword>
<evidence type="ECO:0000313" key="2">
    <source>
        <dbReference type="Proteomes" id="UP000287352"/>
    </source>
</evidence>
<reference evidence="2" key="1">
    <citation type="submission" date="2018-12" db="EMBL/GenBank/DDBJ databases">
        <title>Tengunoibacter tsumagoiensis gen. nov., sp. nov., Dictyobacter kobayashii sp. nov., D. alpinus sp. nov., and D. joshuensis sp. nov. and description of Dictyobacteraceae fam. nov. within the order Ktedonobacterales isolated from Tengu-no-mugimeshi.</title>
        <authorList>
            <person name="Wang C.M."/>
            <person name="Zheng Y."/>
            <person name="Sakai Y."/>
            <person name="Toyoda A."/>
            <person name="Minakuchi Y."/>
            <person name="Abe K."/>
            <person name="Yokota A."/>
            <person name="Yabe S."/>
        </authorList>
    </citation>
    <scope>NUCLEOTIDE SEQUENCE [LARGE SCALE GENOMIC DNA]</scope>
    <source>
        <strain evidence="2">Uno3</strain>
    </source>
</reference>
<proteinExistence type="predicted"/>
<dbReference type="AlphaFoldDB" id="A0A402A0W0"/>
<sequence length="51" mass="5837">MNEMLHALASLVSKGKFGQLLFFSLLRFIAKSSDMRYHVFFTVIVMGRKGI</sequence>
<gene>
    <name evidence="1" type="ORF">KTT_26120</name>
</gene>
<dbReference type="EMBL" id="BIFR01000001">
    <property type="protein sequence ID" value="GCE12753.1"/>
    <property type="molecule type" value="Genomic_DNA"/>
</dbReference>
<organism evidence="1 2">
    <name type="scientific">Tengunoibacter tsumagoiensis</name>
    <dbReference type="NCBI Taxonomy" id="2014871"/>
    <lineage>
        <taxon>Bacteria</taxon>
        <taxon>Bacillati</taxon>
        <taxon>Chloroflexota</taxon>
        <taxon>Ktedonobacteria</taxon>
        <taxon>Ktedonobacterales</taxon>
        <taxon>Dictyobacteraceae</taxon>
        <taxon>Tengunoibacter</taxon>
    </lineage>
</organism>
<comment type="caution">
    <text evidence="1">The sequence shown here is derived from an EMBL/GenBank/DDBJ whole genome shotgun (WGS) entry which is preliminary data.</text>
</comment>
<evidence type="ECO:0000313" key="1">
    <source>
        <dbReference type="EMBL" id="GCE12753.1"/>
    </source>
</evidence>
<accession>A0A402A0W0</accession>
<dbReference type="Proteomes" id="UP000287352">
    <property type="component" value="Unassembled WGS sequence"/>
</dbReference>
<protein>
    <submittedName>
        <fullName evidence="1">Uncharacterized protein</fullName>
    </submittedName>
</protein>